<dbReference type="InterPro" id="IPR025378">
    <property type="entry name" value="DUF4368"/>
</dbReference>
<dbReference type="SMART" id="SM00857">
    <property type="entry name" value="Resolvase"/>
    <property type="match status" value="1"/>
</dbReference>
<evidence type="ECO:0000259" key="2">
    <source>
        <dbReference type="PROSITE" id="PS51737"/>
    </source>
</evidence>
<dbReference type="InterPro" id="IPR011109">
    <property type="entry name" value="DNA_bind_recombinase_dom"/>
</dbReference>
<evidence type="ECO:0000259" key="1">
    <source>
        <dbReference type="PROSITE" id="PS51736"/>
    </source>
</evidence>
<organism evidence="3 4">
    <name type="scientific">Listeria weihenstephanensis</name>
    <dbReference type="NCBI Taxonomy" id="1006155"/>
    <lineage>
        <taxon>Bacteria</taxon>
        <taxon>Bacillati</taxon>
        <taxon>Bacillota</taxon>
        <taxon>Bacilli</taxon>
        <taxon>Bacillales</taxon>
        <taxon>Listeriaceae</taxon>
        <taxon>Listeria</taxon>
    </lineage>
</organism>
<dbReference type="Pfam" id="PF00239">
    <property type="entry name" value="Resolvase"/>
    <property type="match status" value="1"/>
</dbReference>
<dbReference type="SUPFAM" id="SSF53041">
    <property type="entry name" value="Resolvase-like"/>
    <property type="match status" value="1"/>
</dbReference>
<dbReference type="RefSeq" id="WP_185426902.1">
    <property type="nucleotide sequence ID" value="NZ_JAARRL010000024.1"/>
</dbReference>
<gene>
    <name evidence="3" type="ORF">HB943_12990</name>
</gene>
<accession>A0A841ZA89</accession>
<protein>
    <submittedName>
        <fullName evidence="3">Recombinase family protein</fullName>
    </submittedName>
</protein>
<dbReference type="GO" id="GO:0003677">
    <property type="term" value="F:DNA binding"/>
    <property type="evidence" value="ECO:0007669"/>
    <property type="project" value="InterPro"/>
</dbReference>
<dbReference type="Pfam" id="PF13408">
    <property type="entry name" value="Zn_ribbon_recom"/>
    <property type="match status" value="1"/>
</dbReference>
<comment type="caution">
    <text evidence="3">The sequence shown here is derived from an EMBL/GenBank/DDBJ whole genome shotgun (WGS) entry which is preliminary data.</text>
</comment>
<dbReference type="PROSITE" id="PS51736">
    <property type="entry name" value="RECOMBINASES_3"/>
    <property type="match status" value="1"/>
</dbReference>
<reference evidence="3 4" key="1">
    <citation type="submission" date="2020-03" db="EMBL/GenBank/DDBJ databases">
        <title>Soil Listeria distribution.</title>
        <authorList>
            <person name="Liao J."/>
            <person name="Wiedmann M."/>
        </authorList>
    </citation>
    <scope>NUCLEOTIDE SEQUENCE [LARGE SCALE GENOMIC DNA]</scope>
    <source>
        <strain evidence="3 4">FSL L7-1523</strain>
    </source>
</reference>
<dbReference type="PANTHER" id="PTHR30461:SF23">
    <property type="entry name" value="DNA RECOMBINASE-RELATED"/>
    <property type="match status" value="1"/>
</dbReference>
<evidence type="ECO:0000313" key="4">
    <source>
        <dbReference type="Proteomes" id="UP000564536"/>
    </source>
</evidence>
<feature type="domain" description="Resolvase/invertase-type recombinase catalytic" evidence="1">
    <location>
        <begin position="9"/>
        <end position="166"/>
    </location>
</feature>
<dbReference type="Gene3D" id="3.90.1750.20">
    <property type="entry name" value="Putative Large Serine Recombinase, Chain B, Domain 2"/>
    <property type="match status" value="1"/>
</dbReference>
<dbReference type="Gene3D" id="3.40.50.1390">
    <property type="entry name" value="Resolvase, N-terminal catalytic domain"/>
    <property type="match status" value="1"/>
</dbReference>
<dbReference type="CDD" id="cd03770">
    <property type="entry name" value="SR_TndX_transposase"/>
    <property type="match status" value="1"/>
</dbReference>
<dbReference type="InterPro" id="IPR006119">
    <property type="entry name" value="Resolv_N"/>
</dbReference>
<dbReference type="EMBL" id="JAARRL010000024">
    <property type="protein sequence ID" value="MBC1501522.1"/>
    <property type="molecule type" value="Genomic_DNA"/>
</dbReference>
<dbReference type="Pfam" id="PF14287">
    <property type="entry name" value="DUF4368"/>
    <property type="match status" value="1"/>
</dbReference>
<dbReference type="InterPro" id="IPR036162">
    <property type="entry name" value="Resolvase-like_N_sf"/>
</dbReference>
<proteinExistence type="predicted"/>
<dbReference type="InterPro" id="IPR050639">
    <property type="entry name" value="SSR_resolvase"/>
</dbReference>
<dbReference type="PANTHER" id="PTHR30461">
    <property type="entry name" value="DNA-INVERTASE FROM LAMBDOID PROPHAGE"/>
    <property type="match status" value="1"/>
</dbReference>
<feature type="domain" description="Recombinase" evidence="2">
    <location>
        <begin position="166"/>
        <end position="309"/>
    </location>
</feature>
<dbReference type="InterPro" id="IPR038109">
    <property type="entry name" value="DNA_bind_recomb_sf"/>
</dbReference>
<dbReference type="GO" id="GO:0000150">
    <property type="term" value="F:DNA strand exchange activity"/>
    <property type="evidence" value="ECO:0007669"/>
    <property type="project" value="InterPro"/>
</dbReference>
<name>A0A841ZA89_9LIST</name>
<dbReference type="Proteomes" id="UP000564536">
    <property type="component" value="Unassembled WGS sequence"/>
</dbReference>
<sequence>MKQQQSKIPVVIYLRLSRDDVLKSGESISISSQRQILHRYAQDNGFTIAKEYVDDGYSGTNFNRPGFKSMKADIEAGKITTILTKDLSRLGRNYLETGYMTEVFFEEHNVRFIAIHDGVDTLRTENEFMPFRNIMNEMYAKDGAKKVRAGYRVKAQDGKFTGAYAPYGYLKDPDNKYHLIIDKEVAHVVRKIFNLAAAGDSTFKIAKTLTAELVLKPRAYLAKKTGKYMKAFNKHVYDWGCTTVRSIIKNEAYMGHMVGNKMTTRSFKDKRIIQRPKDDWIRVENTHEPLVDEYTFKQANKLTAVKKKEDKKHPTDPNIYSGILKCSTCGKGMSLARQTSVKYTSGNYMCNMSRQKGKEYCSMHYISRNNLNRLVLEDIQQHIREAHIDERKLIVNLNKHDHAKQLDDTANYEEILSKKQSREQELETIIDKLYEDYALGRITETKYDSMSERYNEEHETVVQEIDHLNKKISENSDDEDKNRRFVKLLKNYTEVEELSANLLNNLVDKIVIYDSELIDDQRTQRVDIHYKFAGLIKSSDPYTSL</sequence>
<dbReference type="InterPro" id="IPR025827">
    <property type="entry name" value="Zn_ribbon_recom_dom"/>
</dbReference>
<evidence type="ECO:0000313" key="3">
    <source>
        <dbReference type="EMBL" id="MBC1501522.1"/>
    </source>
</evidence>
<dbReference type="AlphaFoldDB" id="A0A841ZA89"/>
<dbReference type="Pfam" id="PF07508">
    <property type="entry name" value="Recombinase"/>
    <property type="match status" value="1"/>
</dbReference>
<dbReference type="PROSITE" id="PS51737">
    <property type="entry name" value="RECOMBINASE_DNA_BIND"/>
    <property type="match status" value="1"/>
</dbReference>